<comment type="caution">
    <text evidence="1">The sequence shown here is derived from an EMBL/GenBank/DDBJ whole genome shotgun (WGS) entry which is preliminary data.</text>
</comment>
<gene>
    <name evidence="1" type="ORF">ACFO8L_21325</name>
</gene>
<evidence type="ECO:0000313" key="1">
    <source>
        <dbReference type="EMBL" id="MFC4588645.1"/>
    </source>
</evidence>
<proteinExistence type="predicted"/>
<dbReference type="EMBL" id="JBHSFN010000013">
    <property type="protein sequence ID" value="MFC4588645.1"/>
    <property type="molecule type" value="Genomic_DNA"/>
</dbReference>
<dbReference type="Proteomes" id="UP001595891">
    <property type="component" value="Unassembled WGS sequence"/>
</dbReference>
<organism evidence="1 2">
    <name type="scientific">Sphaerisporangium corydalis</name>
    <dbReference type="NCBI Taxonomy" id="1441875"/>
    <lineage>
        <taxon>Bacteria</taxon>
        <taxon>Bacillati</taxon>
        <taxon>Actinomycetota</taxon>
        <taxon>Actinomycetes</taxon>
        <taxon>Streptosporangiales</taxon>
        <taxon>Streptosporangiaceae</taxon>
        <taxon>Sphaerisporangium</taxon>
    </lineage>
</organism>
<sequence length="119" mass="12689">MDWTPAECTLPTEDRPLRVAEFDDLFASASRALERVGPTHLRLTLEAGRQIEETARELMARETNCCSFFDFTLTPAGEILTLDIHVPATHVTVLDGLASRAGGAAPQAVAGGAAPRVAS</sequence>
<keyword evidence="2" id="KW-1185">Reference proteome</keyword>
<name>A0ABV9EGF7_9ACTN</name>
<dbReference type="RefSeq" id="WP_262842277.1">
    <property type="nucleotide sequence ID" value="NZ_JANZYP010000010.1"/>
</dbReference>
<evidence type="ECO:0008006" key="3">
    <source>
        <dbReference type="Google" id="ProtNLM"/>
    </source>
</evidence>
<accession>A0ABV9EGF7</accession>
<evidence type="ECO:0000313" key="2">
    <source>
        <dbReference type="Proteomes" id="UP001595891"/>
    </source>
</evidence>
<reference evidence="2" key="1">
    <citation type="journal article" date="2019" name="Int. J. Syst. Evol. Microbiol.">
        <title>The Global Catalogue of Microorganisms (GCM) 10K type strain sequencing project: providing services to taxonomists for standard genome sequencing and annotation.</title>
        <authorList>
            <consortium name="The Broad Institute Genomics Platform"/>
            <consortium name="The Broad Institute Genome Sequencing Center for Infectious Disease"/>
            <person name="Wu L."/>
            <person name="Ma J."/>
        </authorList>
    </citation>
    <scope>NUCLEOTIDE SEQUENCE [LARGE SCALE GENOMIC DNA]</scope>
    <source>
        <strain evidence="2">CCUG 49560</strain>
    </source>
</reference>
<protein>
    <recommendedName>
        <fullName evidence="3">Arsenate reductase</fullName>
    </recommendedName>
</protein>